<dbReference type="Pfam" id="PF13376">
    <property type="entry name" value="OmdA"/>
    <property type="match status" value="1"/>
</dbReference>
<sequence>MSPLAKKLQMKPGTRWLLFNAPDTYLASLEPLPDGLKISFNADDIFDGVQLFVKDTAELTTLLKLIIPVLKPDAVFWVIYPKKNKGVTTDLEMMSGWEVTKPYGLKPVASAAIDDVWTSLRFRPEENIKVSEGRNDNIRNNEFGEYIDVDNKQVKLPPEISDTLEKEITAMDFYQSLSYSNKKEYVLWILTAKQEKTRKERLVKMVEKLNDGKKNPSEK</sequence>
<dbReference type="Proteomes" id="UP000318733">
    <property type="component" value="Unassembled WGS sequence"/>
</dbReference>
<dbReference type="EMBL" id="VLPK01000002">
    <property type="protein sequence ID" value="TSJ40820.1"/>
    <property type="molecule type" value="Genomic_DNA"/>
</dbReference>
<proteinExistence type="predicted"/>
<dbReference type="OrthoDB" id="9800461at2"/>
<reference evidence="1 2" key="1">
    <citation type="submission" date="2019-07" db="EMBL/GenBank/DDBJ databases">
        <authorList>
            <person name="Huq M.A."/>
        </authorList>
    </citation>
    <scope>NUCLEOTIDE SEQUENCE [LARGE SCALE GENOMIC DNA]</scope>
    <source>
        <strain evidence="1 2">MAH-19</strain>
    </source>
</reference>
<accession>A0A556MLM4</accession>
<protein>
    <submittedName>
        <fullName evidence="1">YdeI/OmpD-associated family protein</fullName>
    </submittedName>
</protein>
<evidence type="ECO:0000313" key="2">
    <source>
        <dbReference type="Proteomes" id="UP000318733"/>
    </source>
</evidence>
<organism evidence="1 2">
    <name type="scientific">Mucilaginibacter corticis</name>
    <dbReference type="NCBI Taxonomy" id="2597670"/>
    <lineage>
        <taxon>Bacteria</taxon>
        <taxon>Pseudomonadati</taxon>
        <taxon>Bacteroidota</taxon>
        <taxon>Sphingobacteriia</taxon>
        <taxon>Sphingobacteriales</taxon>
        <taxon>Sphingobacteriaceae</taxon>
        <taxon>Mucilaginibacter</taxon>
    </lineage>
</organism>
<keyword evidence="2" id="KW-1185">Reference proteome</keyword>
<comment type="caution">
    <text evidence="1">The sequence shown here is derived from an EMBL/GenBank/DDBJ whole genome shotgun (WGS) entry which is preliminary data.</text>
</comment>
<evidence type="ECO:0000313" key="1">
    <source>
        <dbReference type="EMBL" id="TSJ40820.1"/>
    </source>
</evidence>
<gene>
    <name evidence="1" type="ORF">FO440_13860</name>
</gene>
<dbReference type="AlphaFoldDB" id="A0A556MLM4"/>
<name>A0A556MLM4_9SPHI</name>